<dbReference type="EMBL" id="JAESWA010000017">
    <property type="protein sequence ID" value="MBL4931056.1"/>
    <property type="molecule type" value="Genomic_DNA"/>
</dbReference>
<evidence type="ECO:0000256" key="1">
    <source>
        <dbReference type="SAM" id="Phobius"/>
    </source>
</evidence>
<dbReference type="RefSeq" id="WP_202766429.1">
    <property type="nucleotide sequence ID" value="NZ_JAESWA010000017.1"/>
</dbReference>
<evidence type="ECO:0000313" key="2">
    <source>
        <dbReference type="EMBL" id="MBL4931056.1"/>
    </source>
</evidence>
<keyword evidence="2" id="KW-0132">Cell division</keyword>
<dbReference type="GO" id="GO:0051301">
    <property type="term" value="P:cell division"/>
    <property type="evidence" value="ECO:0007669"/>
    <property type="project" value="UniProtKB-KW"/>
</dbReference>
<gene>
    <name evidence="2" type="ORF">JK634_04500</name>
</gene>
<sequence>MKMREYDYIKGNNALNPQRKLREPDREEYEKLKRARKQRQVIINNKKAKLRAGMTQIILLVFIFGMVTIFRDSQVYKIQKSMASIDSDIKAVEADNEALNLDVLKASSLGNVKEKAEKNLGMTIPKKGDIIKVDLSQNNFNLQQVDNTKVGDTTLLEKMMDALW</sequence>
<dbReference type="Proteomes" id="UP000623681">
    <property type="component" value="Unassembled WGS sequence"/>
</dbReference>
<keyword evidence="3" id="KW-1185">Reference proteome</keyword>
<feature type="transmembrane region" description="Helical" evidence="1">
    <location>
        <begin position="52"/>
        <end position="70"/>
    </location>
</feature>
<proteinExistence type="predicted"/>
<evidence type="ECO:0000313" key="3">
    <source>
        <dbReference type="Proteomes" id="UP000623681"/>
    </source>
</evidence>
<organism evidence="2 3">
    <name type="scientific">Clostridium paridis</name>
    <dbReference type="NCBI Taxonomy" id="2803863"/>
    <lineage>
        <taxon>Bacteria</taxon>
        <taxon>Bacillati</taxon>
        <taxon>Bacillota</taxon>
        <taxon>Clostridia</taxon>
        <taxon>Eubacteriales</taxon>
        <taxon>Clostridiaceae</taxon>
        <taxon>Clostridium</taxon>
    </lineage>
</organism>
<protein>
    <submittedName>
        <fullName evidence="2">Cell division protein FtsL</fullName>
    </submittedName>
</protein>
<keyword evidence="1" id="KW-1133">Transmembrane helix</keyword>
<reference evidence="2" key="1">
    <citation type="submission" date="2021-01" db="EMBL/GenBank/DDBJ databases">
        <title>Genome public.</title>
        <authorList>
            <person name="Liu C."/>
            <person name="Sun Q."/>
        </authorList>
    </citation>
    <scope>NUCLEOTIDE SEQUENCE</scope>
    <source>
        <strain evidence="2">YIM B02565</strain>
    </source>
</reference>
<comment type="caution">
    <text evidence="2">The sequence shown here is derived from an EMBL/GenBank/DDBJ whole genome shotgun (WGS) entry which is preliminary data.</text>
</comment>
<name>A0A937FGL4_9CLOT</name>
<keyword evidence="2" id="KW-0131">Cell cycle</keyword>
<keyword evidence="1" id="KW-0812">Transmembrane</keyword>
<keyword evidence="1" id="KW-0472">Membrane</keyword>
<dbReference type="AlphaFoldDB" id="A0A937FGL4"/>
<accession>A0A937FGL4</accession>